<dbReference type="PANTHER" id="PTHR42939:SF1">
    <property type="entry name" value="ABC TRANSPORTER ATP-BINDING PROTEIN ALBC-RELATED"/>
    <property type="match status" value="1"/>
</dbReference>
<protein>
    <submittedName>
        <fullName evidence="5">ABC-2 type transport system ATP-binding protein</fullName>
    </submittedName>
</protein>
<proteinExistence type="predicted"/>
<dbReference type="PROSITE" id="PS50893">
    <property type="entry name" value="ABC_TRANSPORTER_2"/>
    <property type="match status" value="1"/>
</dbReference>
<keyword evidence="1" id="KW-0813">Transport</keyword>
<keyword evidence="3 5" id="KW-0067">ATP-binding</keyword>
<dbReference type="RefSeq" id="WP_184663750.1">
    <property type="nucleotide sequence ID" value="NZ_JACHHB010000005.1"/>
</dbReference>
<dbReference type="GO" id="GO:0005524">
    <property type="term" value="F:ATP binding"/>
    <property type="evidence" value="ECO:0007669"/>
    <property type="project" value="UniProtKB-KW"/>
</dbReference>
<dbReference type="CDD" id="cd03230">
    <property type="entry name" value="ABC_DR_subfamily_A"/>
    <property type="match status" value="1"/>
</dbReference>
<dbReference type="Gene3D" id="3.40.50.300">
    <property type="entry name" value="P-loop containing nucleotide triphosphate hydrolases"/>
    <property type="match status" value="1"/>
</dbReference>
<evidence type="ECO:0000256" key="3">
    <source>
        <dbReference type="ARBA" id="ARBA00022840"/>
    </source>
</evidence>
<dbReference type="PANTHER" id="PTHR42939">
    <property type="entry name" value="ABC TRANSPORTER ATP-BINDING PROTEIN ALBC-RELATED"/>
    <property type="match status" value="1"/>
</dbReference>
<accession>A0A840QPP2</accession>
<dbReference type="EMBL" id="JACHHB010000005">
    <property type="protein sequence ID" value="MBB5173301.1"/>
    <property type="molecule type" value="Genomic_DNA"/>
</dbReference>
<name>A0A840QPP2_9BACI</name>
<feature type="domain" description="ABC transporter" evidence="4">
    <location>
        <begin position="4"/>
        <end position="232"/>
    </location>
</feature>
<dbReference type="Proteomes" id="UP000551878">
    <property type="component" value="Unassembled WGS sequence"/>
</dbReference>
<dbReference type="InterPro" id="IPR003593">
    <property type="entry name" value="AAA+_ATPase"/>
</dbReference>
<keyword evidence="2" id="KW-0547">Nucleotide-binding</keyword>
<organism evidence="5 6">
    <name type="scientific">Texcoconibacillus texcoconensis</name>
    <dbReference type="NCBI Taxonomy" id="1095777"/>
    <lineage>
        <taxon>Bacteria</taxon>
        <taxon>Bacillati</taxon>
        <taxon>Bacillota</taxon>
        <taxon>Bacilli</taxon>
        <taxon>Bacillales</taxon>
        <taxon>Bacillaceae</taxon>
        <taxon>Texcoconibacillus</taxon>
    </lineage>
</organism>
<dbReference type="GO" id="GO:0016887">
    <property type="term" value="F:ATP hydrolysis activity"/>
    <property type="evidence" value="ECO:0007669"/>
    <property type="project" value="InterPro"/>
</dbReference>
<dbReference type="InterPro" id="IPR027417">
    <property type="entry name" value="P-loop_NTPase"/>
</dbReference>
<dbReference type="InterPro" id="IPR003439">
    <property type="entry name" value="ABC_transporter-like_ATP-bd"/>
</dbReference>
<evidence type="ECO:0000259" key="4">
    <source>
        <dbReference type="PROSITE" id="PS50893"/>
    </source>
</evidence>
<evidence type="ECO:0000256" key="2">
    <source>
        <dbReference type="ARBA" id="ARBA00022741"/>
    </source>
</evidence>
<comment type="caution">
    <text evidence="5">The sequence shown here is derived from an EMBL/GenBank/DDBJ whole genome shotgun (WGS) entry which is preliminary data.</text>
</comment>
<dbReference type="Pfam" id="PF00005">
    <property type="entry name" value="ABC_tran"/>
    <property type="match status" value="1"/>
</dbReference>
<dbReference type="SUPFAM" id="SSF52540">
    <property type="entry name" value="P-loop containing nucleoside triphosphate hydrolases"/>
    <property type="match status" value="1"/>
</dbReference>
<dbReference type="InterPro" id="IPR051782">
    <property type="entry name" value="ABC_Transporter_VariousFunc"/>
</dbReference>
<dbReference type="SMART" id="SM00382">
    <property type="entry name" value="AAA"/>
    <property type="match status" value="1"/>
</dbReference>
<keyword evidence="6" id="KW-1185">Reference proteome</keyword>
<gene>
    <name evidence="5" type="ORF">HNQ41_001470</name>
</gene>
<reference evidence="5 6" key="1">
    <citation type="submission" date="2020-08" db="EMBL/GenBank/DDBJ databases">
        <title>Genomic Encyclopedia of Type Strains, Phase IV (KMG-IV): sequencing the most valuable type-strain genomes for metagenomic binning, comparative biology and taxonomic classification.</title>
        <authorList>
            <person name="Goeker M."/>
        </authorList>
    </citation>
    <scope>NUCLEOTIDE SEQUENCE [LARGE SCALE GENOMIC DNA]</scope>
    <source>
        <strain evidence="5 6">DSM 24696</strain>
    </source>
</reference>
<evidence type="ECO:0000313" key="6">
    <source>
        <dbReference type="Proteomes" id="UP000551878"/>
    </source>
</evidence>
<sequence length="303" mass="34293">MTVVRCENVSKVYGNKNGTQALTGLSVNIKENAITGVIGRNGAGKTTFLKTVAGFLRPTQGTVKVFAENPFHHIKVAENTVFIDGTMMFPPTLTLKDILQEAGRFYKNWDVQLAEKLFSYFALPCDKYHHQLSKGMKSTFHMIIGICARSPLTIFDEPTEGMDSAVRKDFYRTLLKDYLAHPRTILLSSHHLNEIEDLLEEIFIIHQGENRLHLPVDEVKNYAIGLTGEKKVIERICKNREVLYKREISHQYIYVVVKNDLSNGERVQVEGDGVKISAVSTEDVFIYLTQQKEGGIDDVLERS</sequence>
<evidence type="ECO:0000256" key="1">
    <source>
        <dbReference type="ARBA" id="ARBA00022448"/>
    </source>
</evidence>
<dbReference type="AlphaFoldDB" id="A0A840QPP2"/>
<evidence type="ECO:0000313" key="5">
    <source>
        <dbReference type="EMBL" id="MBB5173301.1"/>
    </source>
</evidence>